<comment type="similarity">
    <text evidence="2">Belongs to the concentrative nucleoside transporter (CNT) (TC 2.A.41) family.</text>
</comment>
<evidence type="ECO:0000256" key="5">
    <source>
        <dbReference type="ARBA" id="ARBA00022989"/>
    </source>
</evidence>
<dbReference type="GO" id="GO:0005886">
    <property type="term" value="C:plasma membrane"/>
    <property type="evidence" value="ECO:0007669"/>
    <property type="project" value="UniProtKB-SubCell"/>
</dbReference>
<dbReference type="Pfam" id="PF07662">
    <property type="entry name" value="Nucleos_tra2_C"/>
    <property type="match status" value="1"/>
</dbReference>
<organism evidence="11 12">
    <name type="scientific">Candidatus Sulfuritelmatomonas gaucii</name>
    <dbReference type="NCBI Taxonomy" id="2043161"/>
    <lineage>
        <taxon>Bacteria</taxon>
        <taxon>Pseudomonadati</taxon>
        <taxon>Acidobacteriota</taxon>
        <taxon>Terriglobia</taxon>
        <taxon>Terriglobales</taxon>
        <taxon>Acidobacteriaceae</taxon>
        <taxon>Candidatus Sulfuritelmatomonas</taxon>
    </lineage>
</organism>
<dbReference type="PANTHER" id="PTHR10590">
    <property type="entry name" value="SODIUM/NUCLEOSIDE COTRANSPORTER"/>
    <property type="match status" value="1"/>
</dbReference>
<evidence type="ECO:0000313" key="12">
    <source>
        <dbReference type="Proteomes" id="UP000239735"/>
    </source>
</evidence>
<dbReference type="Pfam" id="PF07670">
    <property type="entry name" value="Gate"/>
    <property type="match status" value="1"/>
</dbReference>
<keyword evidence="3" id="KW-1003">Cell membrane</keyword>
<dbReference type="Pfam" id="PF01773">
    <property type="entry name" value="Nucleos_tra2_N"/>
    <property type="match status" value="1"/>
</dbReference>
<evidence type="ECO:0000256" key="4">
    <source>
        <dbReference type="ARBA" id="ARBA00022692"/>
    </source>
</evidence>
<dbReference type="InterPro" id="IPR002668">
    <property type="entry name" value="CNT_N_dom"/>
</dbReference>
<keyword evidence="4 7" id="KW-0812">Transmembrane</keyword>
<evidence type="ECO:0000256" key="3">
    <source>
        <dbReference type="ARBA" id="ARBA00022475"/>
    </source>
</evidence>
<comment type="subcellular location">
    <subcellularLocation>
        <location evidence="1">Cell membrane</location>
        <topology evidence="1">Multi-pass membrane protein</topology>
    </subcellularLocation>
</comment>
<sequence>MARFTGVLGILAVLAAAYLFSTDRRHIRWRTIFWGIGLQFCFAFLVLRFSIGQGVMTWAGAVVTKMLSATFAGTQVLFGEFGLPNSGAFGNLLSQLPNHTANQGAVFAFQVLPTIIFISAFFAVLYHIGVMQIIIRAMAWVMLKTMRISGAESMNVAASIFMGQTEAPLTIRPFLSKATRSELMTIMTSGMAHVSGGIMAMYIAQGVEARHLLSAVIMTSPGTILLAKMLVPETEVPATEGQVVIPKDELHSEENFIGSIARGTIDGGKLALNVAIMLISFLALVALLDMVLAWAHGLAYTHWVPSSLGQILGFVGAPVAWLIGVPWRDCPAIGNLLGTRMALNEVIAYIGLGAQKATLLPRSFTIATFALCGFANLGSIGMQIGGIGALVPERRNDLAKLGVRAMLAGTMANLISASIAGIFLG</sequence>
<feature type="domain" description="Concentrative nucleoside transporter C-terminal" evidence="9">
    <location>
        <begin position="211"/>
        <end position="421"/>
    </location>
</feature>
<protein>
    <submittedName>
        <fullName evidence="11">Nucleoside:Na+ symporter, concentrative nucleoside transporter (CNT) family</fullName>
    </submittedName>
</protein>
<evidence type="ECO:0000259" key="8">
    <source>
        <dbReference type="Pfam" id="PF01773"/>
    </source>
</evidence>
<dbReference type="OrthoDB" id="9766455at2"/>
<evidence type="ECO:0000256" key="2">
    <source>
        <dbReference type="ARBA" id="ARBA00009033"/>
    </source>
</evidence>
<gene>
    <name evidence="11" type="ORF">SBA5_250012</name>
</gene>
<evidence type="ECO:0000313" key="11">
    <source>
        <dbReference type="EMBL" id="SPE19782.1"/>
    </source>
</evidence>
<dbReference type="InterPro" id="IPR011657">
    <property type="entry name" value="CNT_C_dom"/>
</dbReference>
<feature type="domain" description="Nucleoside transporter/FeoB GTPase Gate" evidence="10">
    <location>
        <begin position="108"/>
        <end position="204"/>
    </location>
</feature>
<dbReference type="GO" id="GO:0005337">
    <property type="term" value="F:nucleoside transmembrane transporter activity"/>
    <property type="evidence" value="ECO:0007669"/>
    <property type="project" value="InterPro"/>
</dbReference>
<feature type="transmembrane region" description="Helical" evidence="7">
    <location>
        <begin position="403"/>
        <end position="424"/>
    </location>
</feature>
<proteinExistence type="inferred from homology"/>
<feature type="transmembrane region" description="Helical" evidence="7">
    <location>
        <begin position="31"/>
        <end position="51"/>
    </location>
</feature>
<dbReference type="InterPro" id="IPR011642">
    <property type="entry name" value="Gate_dom"/>
</dbReference>
<feature type="transmembrane region" description="Helical" evidence="7">
    <location>
        <begin position="332"/>
        <end position="352"/>
    </location>
</feature>
<dbReference type="AlphaFoldDB" id="A0A2N9L8Z9"/>
<feature type="transmembrane region" description="Helical" evidence="7">
    <location>
        <begin position="270"/>
        <end position="295"/>
    </location>
</feature>
<keyword evidence="5 7" id="KW-1133">Transmembrane helix</keyword>
<dbReference type="GO" id="GO:0015293">
    <property type="term" value="F:symporter activity"/>
    <property type="evidence" value="ECO:0007669"/>
    <property type="project" value="TreeGrafter"/>
</dbReference>
<feature type="domain" description="Concentrative nucleoside transporter N-terminal" evidence="8">
    <location>
        <begin position="8"/>
        <end position="80"/>
    </location>
</feature>
<evidence type="ECO:0000259" key="9">
    <source>
        <dbReference type="Pfam" id="PF07662"/>
    </source>
</evidence>
<evidence type="ECO:0000256" key="6">
    <source>
        <dbReference type="ARBA" id="ARBA00023136"/>
    </source>
</evidence>
<evidence type="ECO:0000256" key="1">
    <source>
        <dbReference type="ARBA" id="ARBA00004651"/>
    </source>
</evidence>
<reference evidence="12" key="1">
    <citation type="submission" date="2018-02" db="EMBL/GenBank/DDBJ databases">
        <authorList>
            <person name="Hausmann B."/>
        </authorList>
    </citation>
    <scope>NUCLEOTIDE SEQUENCE [LARGE SCALE GENOMIC DNA]</scope>
    <source>
        <strain evidence="12">Peat soil MAG SbA5</strain>
    </source>
</reference>
<dbReference type="PANTHER" id="PTHR10590:SF4">
    <property type="entry name" value="SOLUTE CARRIER FAMILY 28 MEMBER 3"/>
    <property type="match status" value="1"/>
</dbReference>
<feature type="transmembrane region" description="Helical" evidence="7">
    <location>
        <begin position="115"/>
        <end position="139"/>
    </location>
</feature>
<feature type="transmembrane region" description="Helical" evidence="7">
    <location>
        <begin position="307"/>
        <end position="325"/>
    </location>
</feature>
<dbReference type="InterPro" id="IPR008276">
    <property type="entry name" value="C_nuclsd_transpt"/>
</dbReference>
<evidence type="ECO:0000259" key="10">
    <source>
        <dbReference type="Pfam" id="PF07670"/>
    </source>
</evidence>
<evidence type="ECO:0000256" key="7">
    <source>
        <dbReference type="SAM" id="Phobius"/>
    </source>
</evidence>
<feature type="transmembrane region" description="Helical" evidence="7">
    <location>
        <begin position="364"/>
        <end position="391"/>
    </location>
</feature>
<dbReference type="EMBL" id="OKRB01000081">
    <property type="protein sequence ID" value="SPE19782.1"/>
    <property type="molecule type" value="Genomic_DNA"/>
</dbReference>
<dbReference type="Proteomes" id="UP000239735">
    <property type="component" value="Unassembled WGS sequence"/>
</dbReference>
<keyword evidence="6 7" id="KW-0472">Membrane</keyword>
<accession>A0A2N9L8Z9</accession>
<name>A0A2N9L8Z9_9BACT</name>